<feature type="compositionally biased region" description="Polar residues" evidence="1">
    <location>
        <begin position="102"/>
        <end position="127"/>
    </location>
</feature>
<feature type="compositionally biased region" description="Basic and acidic residues" evidence="1">
    <location>
        <begin position="1"/>
        <end position="12"/>
    </location>
</feature>
<reference evidence="2 3" key="1">
    <citation type="journal article" date="2019" name="Nat. Ecol. Evol.">
        <title>Megaphylogeny resolves global patterns of mushroom evolution.</title>
        <authorList>
            <person name="Varga T."/>
            <person name="Krizsan K."/>
            <person name="Foldi C."/>
            <person name="Dima B."/>
            <person name="Sanchez-Garcia M."/>
            <person name="Sanchez-Ramirez S."/>
            <person name="Szollosi G.J."/>
            <person name="Szarkandi J.G."/>
            <person name="Papp V."/>
            <person name="Albert L."/>
            <person name="Andreopoulos W."/>
            <person name="Angelini C."/>
            <person name="Antonin V."/>
            <person name="Barry K.W."/>
            <person name="Bougher N.L."/>
            <person name="Buchanan P."/>
            <person name="Buyck B."/>
            <person name="Bense V."/>
            <person name="Catcheside P."/>
            <person name="Chovatia M."/>
            <person name="Cooper J."/>
            <person name="Damon W."/>
            <person name="Desjardin D."/>
            <person name="Finy P."/>
            <person name="Geml J."/>
            <person name="Haridas S."/>
            <person name="Hughes K."/>
            <person name="Justo A."/>
            <person name="Karasinski D."/>
            <person name="Kautmanova I."/>
            <person name="Kiss B."/>
            <person name="Kocsube S."/>
            <person name="Kotiranta H."/>
            <person name="LaButti K.M."/>
            <person name="Lechner B.E."/>
            <person name="Liimatainen K."/>
            <person name="Lipzen A."/>
            <person name="Lukacs Z."/>
            <person name="Mihaltcheva S."/>
            <person name="Morgado L.N."/>
            <person name="Niskanen T."/>
            <person name="Noordeloos M.E."/>
            <person name="Ohm R.A."/>
            <person name="Ortiz-Santana B."/>
            <person name="Ovrebo C."/>
            <person name="Racz N."/>
            <person name="Riley R."/>
            <person name="Savchenko A."/>
            <person name="Shiryaev A."/>
            <person name="Soop K."/>
            <person name="Spirin V."/>
            <person name="Szebenyi C."/>
            <person name="Tomsovsky M."/>
            <person name="Tulloss R.E."/>
            <person name="Uehling J."/>
            <person name="Grigoriev I.V."/>
            <person name="Vagvolgyi C."/>
            <person name="Papp T."/>
            <person name="Martin F.M."/>
            <person name="Miettinen O."/>
            <person name="Hibbett D.S."/>
            <person name="Nagy L.G."/>
        </authorList>
    </citation>
    <scope>NUCLEOTIDE SEQUENCE [LARGE SCALE GENOMIC DNA]</scope>
    <source>
        <strain evidence="2 3">CBS 309.79</strain>
    </source>
</reference>
<evidence type="ECO:0000313" key="2">
    <source>
        <dbReference type="EMBL" id="TFL02482.1"/>
    </source>
</evidence>
<accession>A0A5C3QL34</accession>
<feature type="compositionally biased region" description="Polar residues" evidence="1">
    <location>
        <begin position="58"/>
        <end position="80"/>
    </location>
</feature>
<keyword evidence="3" id="KW-1185">Reference proteome</keyword>
<evidence type="ECO:0000313" key="3">
    <source>
        <dbReference type="Proteomes" id="UP000305067"/>
    </source>
</evidence>
<gene>
    <name evidence="2" type="ORF">BDV98DRAFT_565892</name>
</gene>
<protein>
    <submittedName>
        <fullName evidence="2">Uncharacterized protein</fullName>
    </submittedName>
</protein>
<organism evidence="2 3">
    <name type="scientific">Pterulicium gracile</name>
    <dbReference type="NCBI Taxonomy" id="1884261"/>
    <lineage>
        <taxon>Eukaryota</taxon>
        <taxon>Fungi</taxon>
        <taxon>Dikarya</taxon>
        <taxon>Basidiomycota</taxon>
        <taxon>Agaricomycotina</taxon>
        <taxon>Agaricomycetes</taxon>
        <taxon>Agaricomycetidae</taxon>
        <taxon>Agaricales</taxon>
        <taxon>Pleurotineae</taxon>
        <taxon>Pterulaceae</taxon>
        <taxon>Pterulicium</taxon>
    </lineage>
</organism>
<name>A0A5C3QL34_9AGAR</name>
<dbReference type="AlphaFoldDB" id="A0A5C3QL34"/>
<dbReference type="Proteomes" id="UP000305067">
    <property type="component" value="Unassembled WGS sequence"/>
</dbReference>
<proteinExistence type="predicted"/>
<sequence length="127" mass="14395">MNKLEKNKKRDPTQLWNNEDEPIQPPGKGRFRRLPTPPRPISSTAPAMPPTPFYPLKLSSNLSEFKSNQTPTECSASRPNQRGRRSVGKSRPTYRPRKTPPFQRTSSSVLYRCSINTSSSSAPEERP</sequence>
<dbReference type="EMBL" id="ML178822">
    <property type="protein sequence ID" value="TFL02482.1"/>
    <property type="molecule type" value="Genomic_DNA"/>
</dbReference>
<feature type="compositionally biased region" description="Basic residues" evidence="1">
    <location>
        <begin position="81"/>
        <end position="98"/>
    </location>
</feature>
<feature type="region of interest" description="Disordered" evidence="1">
    <location>
        <begin position="1"/>
        <end position="127"/>
    </location>
</feature>
<evidence type="ECO:0000256" key="1">
    <source>
        <dbReference type="SAM" id="MobiDB-lite"/>
    </source>
</evidence>